<organism evidence="2 3">
    <name type="scientific">Streptomyces tateyamensis</name>
    <dbReference type="NCBI Taxonomy" id="565073"/>
    <lineage>
        <taxon>Bacteria</taxon>
        <taxon>Bacillati</taxon>
        <taxon>Actinomycetota</taxon>
        <taxon>Actinomycetes</taxon>
        <taxon>Kitasatosporales</taxon>
        <taxon>Streptomycetaceae</taxon>
        <taxon>Streptomyces</taxon>
    </lineage>
</organism>
<feature type="compositionally biased region" description="Gly residues" evidence="1">
    <location>
        <begin position="50"/>
        <end position="89"/>
    </location>
</feature>
<name>A0A2V4NHE0_9ACTN</name>
<comment type="caution">
    <text evidence="2">The sequence shown here is derived from an EMBL/GenBank/DDBJ whole genome shotgun (WGS) entry which is preliminary data.</text>
</comment>
<feature type="non-terminal residue" evidence="2">
    <location>
        <position position="89"/>
    </location>
</feature>
<sequence>MEWGAGRRRAAAGTLVTSGRGAGRSPGCPAGPRSPDRAAAAGRAGPAAAGAGGPPAGGGGGPPPSGGGGARWAGGGGAPGGGGGGAPSG</sequence>
<gene>
    <name evidence="2" type="ORF">C7C46_33480</name>
</gene>
<proteinExistence type="predicted"/>
<dbReference type="AlphaFoldDB" id="A0A2V4NHE0"/>
<dbReference type="Proteomes" id="UP000248039">
    <property type="component" value="Unassembled WGS sequence"/>
</dbReference>
<protein>
    <submittedName>
        <fullName evidence="2">Uncharacterized protein</fullName>
    </submittedName>
</protein>
<feature type="compositionally biased region" description="Low complexity" evidence="1">
    <location>
        <begin position="30"/>
        <end position="49"/>
    </location>
</feature>
<keyword evidence="3" id="KW-1185">Reference proteome</keyword>
<evidence type="ECO:0000256" key="1">
    <source>
        <dbReference type="SAM" id="MobiDB-lite"/>
    </source>
</evidence>
<evidence type="ECO:0000313" key="3">
    <source>
        <dbReference type="Proteomes" id="UP000248039"/>
    </source>
</evidence>
<dbReference type="EMBL" id="PYBW01000305">
    <property type="protein sequence ID" value="PYC62380.1"/>
    <property type="molecule type" value="Genomic_DNA"/>
</dbReference>
<feature type="region of interest" description="Disordered" evidence="1">
    <location>
        <begin position="1"/>
        <end position="89"/>
    </location>
</feature>
<reference evidence="2 3" key="1">
    <citation type="submission" date="2018-03" db="EMBL/GenBank/DDBJ databases">
        <title>Bioinformatic expansion and discovery of thiopeptide antibiotics.</title>
        <authorList>
            <person name="Schwalen C.J."/>
            <person name="Hudson G.A."/>
            <person name="Mitchell D.A."/>
        </authorList>
    </citation>
    <scope>NUCLEOTIDE SEQUENCE [LARGE SCALE GENOMIC DNA]</scope>
    <source>
        <strain evidence="2 3">ATCC 21389</strain>
    </source>
</reference>
<evidence type="ECO:0000313" key="2">
    <source>
        <dbReference type="EMBL" id="PYC62380.1"/>
    </source>
</evidence>
<feature type="compositionally biased region" description="Basic residues" evidence="1">
    <location>
        <begin position="1"/>
        <end position="10"/>
    </location>
</feature>
<accession>A0A2V4NHE0</accession>